<reference evidence="1" key="2">
    <citation type="submission" date="2025-09" db="UniProtKB">
        <authorList>
            <consortium name="Ensembl"/>
        </authorList>
    </citation>
    <scope>IDENTIFICATION</scope>
</reference>
<protein>
    <submittedName>
        <fullName evidence="1">Uncharacterized protein</fullName>
    </submittedName>
</protein>
<dbReference type="Ensembl" id="ENSCCAT00000029263.1">
    <property type="protein sequence ID" value="ENSCCAP00000011853.1"/>
    <property type="gene ID" value="ENSCCAG00000023690.1"/>
</dbReference>
<evidence type="ECO:0000313" key="2">
    <source>
        <dbReference type="Proteomes" id="UP000233040"/>
    </source>
</evidence>
<reference evidence="1" key="1">
    <citation type="submission" date="2025-08" db="UniProtKB">
        <authorList>
            <consortium name="Ensembl"/>
        </authorList>
    </citation>
    <scope>IDENTIFICATION</scope>
</reference>
<proteinExistence type="predicted"/>
<dbReference type="Proteomes" id="UP000233040">
    <property type="component" value="Unassembled WGS sequence"/>
</dbReference>
<dbReference type="OMA" id="GAITPWD"/>
<dbReference type="GeneTree" id="ENSGT00910000147141"/>
<evidence type="ECO:0000313" key="1">
    <source>
        <dbReference type="Ensembl" id="ENSCCAP00000011853.1"/>
    </source>
</evidence>
<accession>A0A2K5Q7G8</accession>
<dbReference type="AlphaFoldDB" id="A0A2K5Q7G8"/>
<keyword evidence="2" id="KW-1185">Reference proteome</keyword>
<organism evidence="1 2">
    <name type="scientific">Cebus imitator</name>
    <name type="common">Panamanian white-faced capuchin</name>
    <name type="synonym">Cebus capucinus imitator</name>
    <dbReference type="NCBI Taxonomy" id="2715852"/>
    <lineage>
        <taxon>Eukaryota</taxon>
        <taxon>Metazoa</taxon>
        <taxon>Chordata</taxon>
        <taxon>Craniata</taxon>
        <taxon>Vertebrata</taxon>
        <taxon>Euteleostomi</taxon>
        <taxon>Mammalia</taxon>
        <taxon>Eutheria</taxon>
        <taxon>Euarchontoglires</taxon>
        <taxon>Primates</taxon>
        <taxon>Haplorrhini</taxon>
        <taxon>Platyrrhini</taxon>
        <taxon>Cebidae</taxon>
        <taxon>Cebinae</taxon>
        <taxon>Cebus</taxon>
    </lineage>
</organism>
<name>A0A2K5Q7G8_CEBIM</name>
<sequence length="58" mass="6493">MFMWQLQKVEPPHGAITPWDAHPDFSEAENLSSPLTALEFMARSKSTAFSPTYVLLLG</sequence>